<evidence type="ECO:0000259" key="8">
    <source>
        <dbReference type="Pfam" id="PF00673"/>
    </source>
</evidence>
<reference evidence="10" key="1">
    <citation type="submission" date="2017-09" db="EMBL/GenBank/DDBJ databases">
        <title>Depth-based differentiation of microbial function through sediment-hosted aquifers and enrichment of novel symbionts in the deep terrestrial subsurface.</title>
        <authorList>
            <person name="Probst A.J."/>
            <person name="Ladd B."/>
            <person name="Jarett J.K."/>
            <person name="Geller-Mcgrath D.E."/>
            <person name="Sieber C.M.K."/>
            <person name="Emerson J.B."/>
            <person name="Anantharaman K."/>
            <person name="Thomas B.C."/>
            <person name="Malmstrom R."/>
            <person name="Stieglmeier M."/>
            <person name="Klingl A."/>
            <person name="Woyke T."/>
            <person name="Ryan C.M."/>
            <person name="Banfield J.F."/>
        </authorList>
    </citation>
    <scope>NUCLEOTIDE SEQUENCE [LARGE SCALE GENOMIC DNA]</scope>
</reference>
<dbReference type="PANTHER" id="PTHR11994">
    <property type="entry name" value="60S RIBOSOMAL PROTEIN L11-RELATED"/>
    <property type="match status" value="1"/>
</dbReference>
<dbReference type="GO" id="GO:0000049">
    <property type="term" value="F:tRNA binding"/>
    <property type="evidence" value="ECO:0007669"/>
    <property type="project" value="UniProtKB-UniRule"/>
</dbReference>
<dbReference type="NCBIfam" id="NF000585">
    <property type="entry name" value="PRK00010.1"/>
    <property type="match status" value="1"/>
</dbReference>
<evidence type="ECO:0000256" key="5">
    <source>
        <dbReference type="HAMAP-Rule" id="MF_01333"/>
    </source>
</evidence>
<keyword evidence="5" id="KW-0694">RNA-binding</keyword>
<gene>
    <name evidence="5" type="primary">rplE</name>
    <name evidence="9" type="ORF">COU30_00390</name>
</gene>
<name>A0A2M6P259_9BACT</name>
<evidence type="ECO:0000259" key="7">
    <source>
        <dbReference type="Pfam" id="PF00281"/>
    </source>
</evidence>
<dbReference type="InterPro" id="IPR022803">
    <property type="entry name" value="Ribosomal_uL5_dom_sf"/>
</dbReference>
<evidence type="ECO:0000256" key="4">
    <source>
        <dbReference type="ARBA" id="ARBA00035245"/>
    </source>
</evidence>
<evidence type="ECO:0000256" key="6">
    <source>
        <dbReference type="RuleBase" id="RU003930"/>
    </source>
</evidence>
<accession>A0A2M6P259</accession>
<evidence type="ECO:0000313" key="9">
    <source>
        <dbReference type="EMBL" id="PIR77823.1"/>
    </source>
</evidence>
<keyword evidence="5" id="KW-0820">tRNA-binding</keyword>
<evidence type="ECO:0000256" key="3">
    <source>
        <dbReference type="ARBA" id="ARBA00023274"/>
    </source>
</evidence>
<feature type="domain" description="Large ribosomal subunit protein uL5 C-terminal" evidence="8">
    <location>
        <begin position="85"/>
        <end position="178"/>
    </location>
</feature>
<dbReference type="Gene3D" id="3.30.1440.10">
    <property type="match status" value="1"/>
</dbReference>
<proteinExistence type="inferred from homology"/>
<feature type="domain" description="Large ribosomal subunit protein uL5 N-terminal" evidence="7">
    <location>
        <begin position="25"/>
        <end position="81"/>
    </location>
</feature>
<dbReference type="Pfam" id="PF00281">
    <property type="entry name" value="Ribosomal_L5"/>
    <property type="match status" value="1"/>
</dbReference>
<comment type="similarity">
    <text evidence="1 5 6">Belongs to the universal ribosomal protein uL5 family.</text>
</comment>
<dbReference type="GO" id="GO:0019843">
    <property type="term" value="F:rRNA binding"/>
    <property type="evidence" value="ECO:0007669"/>
    <property type="project" value="UniProtKB-UniRule"/>
</dbReference>
<dbReference type="GO" id="GO:1990904">
    <property type="term" value="C:ribonucleoprotein complex"/>
    <property type="evidence" value="ECO:0007669"/>
    <property type="project" value="UniProtKB-KW"/>
</dbReference>
<dbReference type="GO" id="GO:0005840">
    <property type="term" value="C:ribosome"/>
    <property type="evidence" value="ECO:0007669"/>
    <property type="project" value="UniProtKB-KW"/>
</dbReference>
<dbReference type="PIRSF" id="PIRSF002161">
    <property type="entry name" value="Ribosomal_L5"/>
    <property type="match status" value="1"/>
</dbReference>
<protein>
    <recommendedName>
        <fullName evidence="4 5">Large ribosomal subunit protein uL5</fullName>
    </recommendedName>
</protein>
<comment type="function">
    <text evidence="5">This is 1 of the proteins that bind and probably mediate the attachment of the 5S RNA into the large ribosomal subunit, where it forms part of the central protuberance. In the 70S ribosome it contacts protein S13 of the 30S subunit (bridge B1b), connecting the 2 subunits; this bridge is implicated in subunit movement. Contacts the P site tRNA; the 5S rRNA and some of its associated proteins might help stabilize positioning of ribosome-bound tRNAs.</text>
</comment>
<dbReference type="FunFam" id="3.30.1440.10:FF:000001">
    <property type="entry name" value="50S ribosomal protein L5"/>
    <property type="match status" value="1"/>
</dbReference>
<keyword evidence="3 5" id="KW-0687">Ribonucleoprotein</keyword>
<dbReference type="GO" id="GO:0006412">
    <property type="term" value="P:translation"/>
    <property type="evidence" value="ECO:0007669"/>
    <property type="project" value="UniProtKB-UniRule"/>
</dbReference>
<dbReference type="GO" id="GO:0003735">
    <property type="term" value="F:structural constituent of ribosome"/>
    <property type="evidence" value="ECO:0007669"/>
    <property type="project" value="InterPro"/>
</dbReference>
<dbReference type="Pfam" id="PF00673">
    <property type="entry name" value="Ribosomal_L5_C"/>
    <property type="match status" value="1"/>
</dbReference>
<dbReference type="InterPro" id="IPR031309">
    <property type="entry name" value="Ribosomal_uL5_C"/>
</dbReference>
<evidence type="ECO:0000256" key="2">
    <source>
        <dbReference type="ARBA" id="ARBA00022980"/>
    </source>
</evidence>
<comment type="caution">
    <text evidence="9">The sequence shown here is derived from an EMBL/GenBank/DDBJ whole genome shotgun (WGS) entry which is preliminary data.</text>
</comment>
<organism evidence="9 10">
    <name type="scientific">Candidatus Magasanikbacteria bacterium CG10_big_fil_rev_8_21_14_0_10_38_6</name>
    <dbReference type="NCBI Taxonomy" id="1974647"/>
    <lineage>
        <taxon>Bacteria</taxon>
        <taxon>Candidatus Magasanikiibacteriota</taxon>
    </lineage>
</organism>
<keyword evidence="2 5" id="KW-0689">Ribosomal protein</keyword>
<dbReference type="SUPFAM" id="SSF55282">
    <property type="entry name" value="RL5-like"/>
    <property type="match status" value="1"/>
</dbReference>
<sequence length="183" mass="20772">MESVLHTKYKQEVIPALKEEFGFKNVMEIPKIEKVVLNVGYGRHVKDNAYIEMVEKTLTTISGQKPVHNKSKKSISNFKTREGMNIGVSVTLRGEKMYEFLYKYINLALPRVRDFRGLKRDCFDGKGNCAIGMKEHVAFPEVSADNLNKVHGLEVCITTTAKTDEQARSLLTKLGFPFKEANK</sequence>
<dbReference type="InterPro" id="IPR031310">
    <property type="entry name" value="Ribosomal_uL5_N"/>
</dbReference>
<dbReference type="InterPro" id="IPR002132">
    <property type="entry name" value="Ribosomal_uL5"/>
</dbReference>
<evidence type="ECO:0000313" key="10">
    <source>
        <dbReference type="Proteomes" id="UP000228528"/>
    </source>
</evidence>
<dbReference type="InterPro" id="IPR020930">
    <property type="entry name" value="Ribosomal_uL5_bac-type"/>
</dbReference>
<dbReference type="EMBL" id="PFBW01000018">
    <property type="protein sequence ID" value="PIR77823.1"/>
    <property type="molecule type" value="Genomic_DNA"/>
</dbReference>
<dbReference type="Proteomes" id="UP000228528">
    <property type="component" value="Unassembled WGS sequence"/>
</dbReference>
<dbReference type="AlphaFoldDB" id="A0A2M6P259"/>
<keyword evidence="5" id="KW-0699">rRNA-binding</keyword>
<evidence type="ECO:0000256" key="1">
    <source>
        <dbReference type="ARBA" id="ARBA00008553"/>
    </source>
</evidence>
<comment type="subunit">
    <text evidence="5">Part of the 50S ribosomal subunit; part of the 5S rRNA/L5/L18/L25 subcomplex. Contacts the 5S rRNA and the P site tRNA. Forms a bridge to the 30S subunit in the 70S ribosome.</text>
</comment>
<dbReference type="HAMAP" id="MF_01333_B">
    <property type="entry name" value="Ribosomal_uL5_B"/>
    <property type="match status" value="1"/>
</dbReference>